<keyword evidence="5" id="KW-1185">Reference proteome</keyword>
<sequence length="261" mass="28762">MTQRHYSPSRSWHRVGLGALLVLLPSLQALADPDRLSELWLAQEGQLEEPGYRYYLLDGQQEAQQRQGRRLHEELATLVERYALSGHTDLARGLGQWQDTIAELDPAPGRTPVRADLAALLASPRHDPALASLAAAGQCTIPEWVELWHFQGVTRHPWRPGLTLRDLLNEQPRGHWSQAEEAWLISPHGEPRRIGVAAWNAGDAPLVPGSRVALALTDEVLEAGWINRNLPGYLATRMPGDSCQALATSRPSQAAPARPGP</sequence>
<dbReference type="Proteomes" id="UP000814353">
    <property type="component" value="Unassembled WGS sequence"/>
</dbReference>
<reference evidence="2 4" key="2">
    <citation type="submission" date="2020-07" db="EMBL/GenBank/DDBJ databases">
        <title>Identification of Halomonas strains.</title>
        <authorList>
            <person name="Xiao Z."/>
            <person name="Shen J."/>
        </authorList>
    </citation>
    <scope>NUCLEOTIDE SEQUENCE [LARGE SCALE GENOMIC DNA]</scope>
    <source>
        <strain evidence="2 4">DSM 17331</strain>
    </source>
</reference>
<dbReference type="EMBL" id="JACEFT010000001">
    <property type="protein sequence ID" value="MBA2777323.1"/>
    <property type="molecule type" value="Genomic_DNA"/>
</dbReference>
<dbReference type="Proteomes" id="UP000518091">
    <property type="component" value="Unassembled WGS sequence"/>
</dbReference>
<dbReference type="RefSeq" id="WP_181512839.1">
    <property type="nucleotide sequence ID" value="NZ_JABFUB010000001.1"/>
</dbReference>
<accession>A0A7W0ABV2</accession>
<dbReference type="EMBL" id="JABFUB010000001">
    <property type="protein sequence ID" value="MCG6659993.1"/>
    <property type="molecule type" value="Genomic_DNA"/>
</dbReference>
<protein>
    <submittedName>
        <fullName evidence="2">Capsule biosynthesis GfcC family protein</fullName>
    </submittedName>
</protein>
<feature type="domain" description="Capsule biosynthesis GfcC-like C-terminal" evidence="1">
    <location>
        <begin position="155"/>
        <end position="239"/>
    </location>
</feature>
<comment type="caution">
    <text evidence="2">The sequence shown here is derived from an EMBL/GenBank/DDBJ whole genome shotgun (WGS) entry which is preliminary data.</text>
</comment>
<evidence type="ECO:0000313" key="2">
    <source>
        <dbReference type="EMBL" id="MBA2777323.1"/>
    </source>
</evidence>
<evidence type="ECO:0000313" key="4">
    <source>
        <dbReference type="Proteomes" id="UP000518091"/>
    </source>
</evidence>
<dbReference type="AlphaFoldDB" id="A0A7W0ABV2"/>
<evidence type="ECO:0000313" key="3">
    <source>
        <dbReference type="EMBL" id="MCG6659993.1"/>
    </source>
</evidence>
<name>A0A7W0ABV2_9GAMM</name>
<proteinExistence type="predicted"/>
<gene>
    <name evidence="2" type="ORF">H1D44_00235</name>
    <name evidence="3" type="ORF">HOP48_00305</name>
</gene>
<dbReference type="Gene3D" id="3.10.560.10">
    <property type="entry name" value="Outer membrane lipoprotein wza domain like"/>
    <property type="match status" value="1"/>
</dbReference>
<dbReference type="Pfam" id="PF06251">
    <property type="entry name" value="Caps_syn_GfcC_C"/>
    <property type="match status" value="1"/>
</dbReference>
<reference evidence="3 5" key="1">
    <citation type="submission" date="2020-05" db="EMBL/GenBank/DDBJ databases">
        <title>Comparative genomic analysis of denitrifying bacteria from Halomonas genus.</title>
        <authorList>
            <person name="Wang L."/>
            <person name="Shao Z."/>
        </authorList>
    </citation>
    <scope>NUCLEOTIDE SEQUENCE [LARGE SCALE GENOMIC DNA]</scope>
    <source>
        <strain evidence="3 5">DSM 17331</strain>
    </source>
</reference>
<evidence type="ECO:0000259" key="1">
    <source>
        <dbReference type="Pfam" id="PF06251"/>
    </source>
</evidence>
<organism evidence="2 4">
    <name type="scientific">Billgrantia kenyensis</name>
    <dbReference type="NCBI Taxonomy" id="321266"/>
    <lineage>
        <taxon>Bacteria</taxon>
        <taxon>Pseudomonadati</taxon>
        <taxon>Pseudomonadota</taxon>
        <taxon>Gammaproteobacteria</taxon>
        <taxon>Oceanospirillales</taxon>
        <taxon>Halomonadaceae</taxon>
        <taxon>Billgrantia</taxon>
    </lineage>
</organism>
<evidence type="ECO:0000313" key="5">
    <source>
        <dbReference type="Proteomes" id="UP000814353"/>
    </source>
</evidence>
<dbReference type="InterPro" id="IPR010425">
    <property type="entry name" value="Caps_synth_GfcC-like_C"/>
</dbReference>